<protein>
    <submittedName>
        <fullName evidence="2">Helix-turn-helix transcriptional regulator</fullName>
    </submittedName>
</protein>
<dbReference type="Gene3D" id="1.10.10.10">
    <property type="entry name" value="Winged helix-like DNA-binding domain superfamily/Winged helix DNA-binding domain"/>
    <property type="match status" value="1"/>
</dbReference>
<dbReference type="InterPro" id="IPR052509">
    <property type="entry name" value="Metal_resp_DNA-bind_regulator"/>
</dbReference>
<dbReference type="InterPro" id="IPR036390">
    <property type="entry name" value="WH_DNA-bd_sf"/>
</dbReference>
<proteinExistence type="predicted"/>
<dbReference type="RefSeq" id="WP_210901386.1">
    <property type="nucleotide sequence ID" value="NZ_CP071696.1"/>
</dbReference>
<sequence>MPRRREGTLLPLELSILEAGLELQAADGDFYGFALAKRIAEHAGDSGALTAHGTLYKALGRLTEAGLLESEWEDPAASEREGRPRRRLYRVSGLGERAASAAAAAQAAARAAAAPRTAPVGKAALA</sequence>
<dbReference type="EMBL" id="CP071696">
    <property type="protein sequence ID" value="QTX05933.1"/>
    <property type="molecule type" value="Genomic_DNA"/>
</dbReference>
<dbReference type="AlphaFoldDB" id="A0A975IPS0"/>
<evidence type="ECO:0000313" key="3">
    <source>
        <dbReference type="Proteomes" id="UP000671914"/>
    </source>
</evidence>
<dbReference type="PANTHER" id="PTHR33169">
    <property type="entry name" value="PADR-FAMILY TRANSCRIPTIONAL REGULATOR"/>
    <property type="match status" value="1"/>
</dbReference>
<evidence type="ECO:0000313" key="2">
    <source>
        <dbReference type="EMBL" id="QTX05933.1"/>
    </source>
</evidence>
<organism evidence="2 3">
    <name type="scientific">Agromyces archimandritae</name>
    <dbReference type="NCBI Taxonomy" id="2781962"/>
    <lineage>
        <taxon>Bacteria</taxon>
        <taxon>Bacillati</taxon>
        <taxon>Actinomycetota</taxon>
        <taxon>Actinomycetes</taxon>
        <taxon>Micrococcales</taxon>
        <taxon>Microbacteriaceae</taxon>
        <taxon>Agromyces</taxon>
    </lineage>
</organism>
<dbReference type="Proteomes" id="UP000671914">
    <property type="component" value="Chromosome"/>
</dbReference>
<gene>
    <name evidence="2" type="ORF">G127AT_07005</name>
</gene>
<dbReference type="InterPro" id="IPR036388">
    <property type="entry name" value="WH-like_DNA-bd_sf"/>
</dbReference>
<dbReference type="Pfam" id="PF03551">
    <property type="entry name" value="PadR"/>
    <property type="match status" value="1"/>
</dbReference>
<evidence type="ECO:0000259" key="1">
    <source>
        <dbReference type="Pfam" id="PF03551"/>
    </source>
</evidence>
<accession>A0A975IPS0</accession>
<feature type="domain" description="Transcription regulator PadR N-terminal" evidence="1">
    <location>
        <begin position="26"/>
        <end position="99"/>
    </location>
</feature>
<dbReference type="PANTHER" id="PTHR33169:SF14">
    <property type="entry name" value="TRANSCRIPTIONAL REGULATOR RV3488"/>
    <property type="match status" value="1"/>
</dbReference>
<dbReference type="KEGG" id="aarc:G127AT_07005"/>
<dbReference type="SUPFAM" id="SSF46785">
    <property type="entry name" value="Winged helix' DNA-binding domain"/>
    <property type="match status" value="1"/>
</dbReference>
<reference evidence="2" key="1">
    <citation type="submission" date="2021-03" db="EMBL/GenBank/DDBJ databases">
        <title>Agromyces archimandritus sp. nov., isolated from the cockroach Archimandrita tessellata.</title>
        <authorList>
            <person name="Guzman J."/>
            <person name="Ortuzar M."/>
            <person name="Poehlein A."/>
            <person name="Daniel R."/>
            <person name="Trujillo M."/>
            <person name="Vilcinskas A."/>
        </authorList>
    </citation>
    <scope>NUCLEOTIDE SEQUENCE</scope>
    <source>
        <strain evidence="2">G127AT</strain>
    </source>
</reference>
<dbReference type="InterPro" id="IPR005149">
    <property type="entry name" value="Tscrpt_reg_PadR_N"/>
</dbReference>
<keyword evidence="3" id="KW-1185">Reference proteome</keyword>
<name>A0A975IPS0_9MICO</name>